<dbReference type="EMBL" id="VSSQ01126599">
    <property type="protein sequence ID" value="MPN56359.1"/>
    <property type="molecule type" value="Genomic_DNA"/>
</dbReference>
<dbReference type="SUPFAM" id="SSF160631">
    <property type="entry name" value="SMI1/KNR4-like"/>
    <property type="match status" value="1"/>
</dbReference>
<dbReference type="InterPro" id="IPR037883">
    <property type="entry name" value="Knr4/Smi1-like_sf"/>
</dbReference>
<evidence type="ECO:0000313" key="1">
    <source>
        <dbReference type="EMBL" id="MPN56359.1"/>
    </source>
</evidence>
<comment type="caution">
    <text evidence="1">The sequence shown here is derived from an EMBL/GenBank/DDBJ whole genome shotgun (WGS) entry which is preliminary data.</text>
</comment>
<dbReference type="Pfam" id="PF14567">
    <property type="entry name" value="SUKH_5"/>
    <property type="match status" value="1"/>
</dbReference>
<gene>
    <name evidence="1" type="ORF">SDC9_204047</name>
</gene>
<evidence type="ECO:0008006" key="2">
    <source>
        <dbReference type="Google" id="ProtNLM"/>
    </source>
</evidence>
<proteinExistence type="predicted"/>
<sequence length="83" mass="9368">MVTPGAGHLDLVQMAQLGWELGVPDDLLPFCENNGDYYCVAQDGSVVYWSHDGDTEEGWTDLAEWIEQVWIDEEAFDEEDGDE</sequence>
<reference evidence="1" key="1">
    <citation type="submission" date="2019-08" db="EMBL/GenBank/DDBJ databases">
        <authorList>
            <person name="Kucharzyk K."/>
            <person name="Murdoch R.W."/>
            <person name="Higgins S."/>
            <person name="Loffler F."/>
        </authorList>
    </citation>
    <scope>NUCLEOTIDE SEQUENCE</scope>
</reference>
<dbReference type="Gene3D" id="3.40.1580.10">
    <property type="entry name" value="SMI1/KNR4-like"/>
    <property type="match status" value="1"/>
</dbReference>
<name>A0A645J0X0_9ZZZZ</name>
<dbReference type="AlphaFoldDB" id="A0A645J0X0"/>
<organism evidence="1">
    <name type="scientific">bioreactor metagenome</name>
    <dbReference type="NCBI Taxonomy" id="1076179"/>
    <lineage>
        <taxon>unclassified sequences</taxon>
        <taxon>metagenomes</taxon>
        <taxon>ecological metagenomes</taxon>
    </lineage>
</organism>
<accession>A0A645J0X0</accession>
<protein>
    <recommendedName>
        <fullName evidence="2">SMI1/KNR4 family protein</fullName>
    </recommendedName>
</protein>